<feature type="disulfide bond" evidence="4">
    <location>
        <begin position="91"/>
        <end position="100"/>
    </location>
</feature>
<feature type="domain" description="ZP" evidence="7">
    <location>
        <begin position="108"/>
        <end position="367"/>
    </location>
</feature>
<keyword evidence="5" id="KW-0472">Membrane</keyword>
<comment type="caution">
    <text evidence="8">The sequence shown here is derived from an EMBL/GenBank/DDBJ whole genome shotgun (WGS) entry which is preliminary data.</text>
</comment>
<dbReference type="InterPro" id="IPR051962">
    <property type="entry name" value="Cuticlin"/>
</dbReference>
<evidence type="ECO:0000259" key="7">
    <source>
        <dbReference type="PROSITE" id="PS51034"/>
    </source>
</evidence>
<sequence>MAKNRNIGLYIQLCVVIYLAAQYGLVSASFNCQRNGVGCVNSGTCNANGTCSCGTDFEGFDCRLRTSLKTPTCDSTCKNGGSCYNNGFCYCSVDYYGTTCEHQRVSVNCTEDSMTVNVKPYDSFTGKIFVYSKRTEDSCTFKNDITVVEGADPTWHGYGLKIQYMNSICGNFNKTSNETMDTFEVKVVTEYNQIMITSIDEISTIICSIPTSGNIPVSSSISEITYGENVYQSTNTVEDTYSPVSLAFLTVDNTALKDNTVQLGDVITLKFTLVQSPTLTSLKLTSCTAKNPTTNDSITLVSNGCKGDDANQITSATANGKPVKEGNSVILKFTAFKFVASNQVAFSCNVKVCVQSDTSCNEQCPDTASIATPTTTPATAVRRKRAVDQEETVTALITVIENSETETITPITDSRSTCPPNNETSQQPHDGTSAIGCFQNKEILTVIVILALMLVMALIVVMVLIVHYFRQKDAKVCDIQPPQEVLRQFTIPRVNI</sequence>
<keyword evidence="5" id="KW-0812">Transmembrane</keyword>
<feature type="transmembrane region" description="Helical" evidence="5">
    <location>
        <begin position="443"/>
        <end position="466"/>
    </location>
</feature>
<dbReference type="InterPro" id="IPR056953">
    <property type="entry name" value="CUT_N"/>
</dbReference>
<evidence type="ECO:0000259" key="6">
    <source>
        <dbReference type="PROSITE" id="PS50026"/>
    </source>
</evidence>
<evidence type="ECO:0000256" key="5">
    <source>
        <dbReference type="SAM" id="Phobius"/>
    </source>
</evidence>
<evidence type="ECO:0000256" key="4">
    <source>
        <dbReference type="PROSITE-ProRule" id="PRU00076"/>
    </source>
</evidence>
<dbReference type="InterPro" id="IPR042235">
    <property type="entry name" value="ZP-C_dom"/>
</dbReference>
<feature type="transmembrane region" description="Helical" evidence="5">
    <location>
        <begin position="7"/>
        <end position="25"/>
    </location>
</feature>
<evidence type="ECO:0000256" key="1">
    <source>
        <dbReference type="ARBA" id="ARBA00022460"/>
    </source>
</evidence>
<keyword evidence="9" id="KW-1185">Reference proteome</keyword>
<dbReference type="InterPro" id="IPR001507">
    <property type="entry name" value="ZP_dom"/>
</dbReference>
<keyword evidence="3 4" id="KW-1015">Disulfide bond</keyword>
<dbReference type="Gene3D" id="2.10.25.10">
    <property type="entry name" value="Laminin"/>
    <property type="match status" value="1"/>
</dbReference>
<dbReference type="InterPro" id="IPR000742">
    <property type="entry name" value="EGF"/>
</dbReference>
<evidence type="ECO:0000313" key="9">
    <source>
        <dbReference type="Proteomes" id="UP001347796"/>
    </source>
</evidence>
<dbReference type="SMART" id="SM00181">
    <property type="entry name" value="EGF"/>
    <property type="match status" value="2"/>
</dbReference>
<dbReference type="InterPro" id="IPR055355">
    <property type="entry name" value="ZP-C"/>
</dbReference>
<gene>
    <name evidence="8" type="ORF">SNE40_009517</name>
</gene>
<dbReference type="PANTHER" id="PTHR22907">
    <property type="entry name" value="GH04558P"/>
    <property type="match status" value="1"/>
</dbReference>
<dbReference type="GO" id="GO:0042302">
    <property type="term" value="F:structural constituent of cuticle"/>
    <property type="evidence" value="ECO:0007669"/>
    <property type="project" value="UniProtKB-KW"/>
</dbReference>
<evidence type="ECO:0000256" key="3">
    <source>
        <dbReference type="ARBA" id="ARBA00023157"/>
    </source>
</evidence>
<dbReference type="PROSITE" id="PS51034">
    <property type="entry name" value="ZP_2"/>
    <property type="match status" value="1"/>
</dbReference>
<dbReference type="Pfam" id="PF25057">
    <property type="entry name" value="CUT_N"/>
    <property type="match status" value="1"/>
</dbReference>
<organism evidence="8 9">
    <name type="scientific">Patella caerulea</name>
    <name type="common">Rayed Mediterranean limpet</name>
    <dbReference type="NCBI Taxonomy" id="87958"/>
    <lineage>
        <taxon>Eukaryota</taxon>
        <taxon>Metazoa</taxon>
        <taxon>Spiralia</taxon>
        <taxon>Lophotrochozoa</taxon>
        <taxon>Mollusca</taxon>
        <taxon>Gastropoda</taxon>
        <taxon>Patellogastropoda</taxon>
        <taxon>Patelloidea</taxon>
        <taxon>Patellidae</taxon>
        <taxon>Patella</taxon>
    </lineage>
</organism>
<dbReference type="PROSITE" id="PS00022">
    <property type="entry name" value="EGF_1"/>
    <property type="match status" value="2"/>
</dbReference>
<dbReference type="Proteomes" id="UP001347796">
    <property type="component" value="Unassembled WGS sequence"/>
</dbReference>
<evidence type="ECO:0000256" key="2">
    <source>
        <dbReference type="ARBA" id="ARBA00022729"/>
    </source>
</evidence>
<keyword evidence="2" id="KW-0732">Signal</keyword>
<evidence type="ECO:0000313" key="8">
    <source>
        <dbReference type="EMBL" id="KAK6181717.1"/>
    </source>
</evidence>
<evidence type="ECO:0008006" key="10">
    <source>
        <dbReference type="Google" id="ProtNLM"/>
    </source>
</evidence>
<dbReference type="Pfam" id="PF00100">
    <property type="entry name" value="Zona_pellucida"/>
    <property type="match status" value="1"/>
</dbReference>
<reference evidence="8 9" key="1">
    <citation type="submission" date="2024-01" db="EMBL/GenBank/DDBJ databases">
        <title>The genome of the rayed Mediterranean limpet Patella caerulea (Linnaeus, 1758).</title>
        <authorList>
            <person name="Anh-Thu Weber A."/>
            <person name="Halstead-Nussloch G."/>
        </authorList>
    </citation>
    <scope>NUCLEOTIDE SEQUENCE [LARGE SCALE GENOMIC DNA]</scope>
    <source>
        <strain evidence="8">AATW-2023a</strain>
        <tissue evidence="8">Whole specimen</tissue>
    </source>
</reference>
<accession>A0AAN8JRF0</accession>
<dbReference type="SMART" id="SM00241">
    <property type="entry name" value="ZP"/>
    <property type="match status" value="1"/>
</dbReference>
<dbReference type="PROSITE" id="PS50026">
    <property type="entry name" value="EGF_3"/>
    <property type="match status" value="1"/>
</dbReference>
<feature type="domain" description="EGF-like" evidence="6">
    <location>
        <begin position="69"/>
        <end position="101"/>
    </location>
</feature>
<keyword evidence="5" id="KW-1133">Transmembrane helix</keyword>
<dbReference type="EMBL" id="JAZGQO010000007">
    <property type="protein sequence ID" value="KAK6181717.1"/>
    <property type="molecule type" value="Genomic_DNA"/>
</dbReference>
<dbReference type="PANTHER" id="PTHR22907:SF54">
    <property type="entry name" value="GH04558P"/>
    <property type="match status" value="1"/>
</dbReference>
<keyword evidence="4" id="KW-0245">EGF-like domain</keyword>
<proteinExistence type="predicted"/>
<name>A0AAN8JRF0_PATCE</name>
<comment type="caution">
    <text evidence="4">Lacks conserved residue(s) required for the propagation of feature annotation.</text>
</comment>
<dbReference type="AlphaFoldDB" id="A0AAN8JRF0"/>
<feature type="disulfide bond" evidence="4">
    <location>
        <begin position="73"/>
        <end position="83"/>
    </location>
</feature>
<protein>
    <recommendedName>
        <fullName evidence="10">ZP domain-containing protein</fullName>
    </recommendedName>
</protein>
<keyword evidence="1" id="KW-0193">Cuticle</keyword>
<dbReference type="Gene3D" id="2.60.40.4100">
    <property type="entry name" value="Zona pellucida, ZP-C domain"/>
    <property type="match status" value="1"/>
</dbReference>